<gene>
    <name evidence="1" type="ORF">LMF89_22525</name>
</gene>
<keyword evidence="2" id="KW-1185">Reference proteome</keyword>
<evidence type="ECO:0000313" key="2">
    <source>
        <dbReference type="Proteomes" id="UP001165492"/>
    </source>
</evidence>
<dbReference type="Proteomes" id="UP001165492">
    <property type="component" value="Unassembled WGS sequence"/>
</dbReference>
<name>A0ABS8HYM3_9FIRM</name>
<protein>
    <submittedName>
        <fullName evidence="1">Uncharacterized protein</fullName>
    </submittedName>
</protein>
<dbReference type="EMBL" id="JAJHJB010000049">
    <property type="protein sequence ID" value="MCC5468115.1"/>
    <property type="molecule type" value="Genomic_DNA"/>
</dbReference>
<evidence type="ECO:0000313" key="1">
    <source>
        <dbReference type="EMBL" id="MCC5468115.1"/>
    </source>
</evidence>
<organism evidence="1 2">
    <name type="scientific">Pelosinus baikalensis</name>
    <dbReference type="NCBI Taxonomy" id="2892015"/>
    <lineage>
        <taxon>Bacteria</taxon>
        <taxon>Bacillati</taxon>
        <taxon>Bacillota</taxon>
        <taxon>Negativicutes</taxon>
        <taxon>Selenomonadales</taxon>
        <taxon>Sporomusaceae</taxon>
        <taxon>Pelosinus</taxon>
    </lineage>
</organism>
<accession>A0ABS8HYM3</accession>
<proteinExistence type="predicted"/>
<sequence length="102" mass="11695">MAPKACLIPQRLGLLLHDKHTFFSPGRFEREANEFAWQLLFDEEACRVEYDNDLGRYVREEGIVGLVGIGSSKLGQRQENNVHAPLSLVYDIFKYNLLLLNS</sequence>
<reference evidence="1" key="1">
    <citation type="submission" date="2021-11" db="EMBL/GenBank/DDBJ databases">
        <title>Description of a new species Pelosinus isolated from the bottom sediments of Lake Baikal.</title>
        <authorList>
            <person name="Zakharyuk A."/>
        </authorList>
    </citation>
    <scope>NUCLEOTIDE SEQUENCE</scope>
    <source>
        <strain evidence="1">Bkl1</strain>
    </source>
</reference>
<comment type="caution">
    <text evidence="1">The sequence shown here is derived from an EMBL/GenBank/DDBJ whole genome shotgun (WGS) entry which is preliminary data.</text>
</comment>